<dbReference type="Proteomes" id="UP000037086">
    <property type="component" value="Unassembled WGS sequence"/>
</dbReference>
<dbReference type="PATRIC" id="fig|198422.3.peg.281"/>
<evidence type="ECO:0000259" key="1">
    <source>
        <dbReference type="Pfam" id="PF00814"/>
    </source>
</evidence>
<dbReference type="GO" id="GO:0006508">
    <property type="term" value="P:proteolysis"/>
    <property type="evidence" value="ECO:0007669"/>
    <property type="project" value="UniProtKB-KW"/>
</dbReference>
<reference evidence="2 3" key="1">
    <citation type="journal article" date="2015" name="BMC Microbiol.">
        <title>'Candidatus Phytoplasma phoenicium' associated with almond witches'-broom disease: from draft genome to genetic diversity among strain populations.</title>
        <authorList>
            <person name="Quaglino F."/>
            <person name="Kube M."/>
            <person name="Jawhari M."/>
            <person name="Abou-Jawdah Y."/>
            <person name="Siewert C."/>
            <person name="Choueiri E."/>
            <person name="Sobh H."/>
            <person name="Casati P."/>
            <person name="Tedeschi R."/>
            <person name="Molino Lova M."/>
            <person name="Alma A."/>
            <person name="Bianco P.A."/>
        </authorList>
    </citation>
    <scope>NUCLEOTIDE SEQUENCE [LARGE SCALE GENOMIC DNA]</scope>
    <source>
        <strain evidence="2 3">SA213</strain>
    </source>
</reference>
<dbReference type="OrthoDB" id="9784166at2"/>
<dbReference type="InterPro" id="IPR000905">
    <property type="entry name" value="Gcp-like_dom"/>
</dbReference>
<feature type="domain" description="Gcp-like" evidence="1">
    <location>
        <begin position="40"/>
        <end position="128"/>
    </location>
</feature>
<keyword evidence="3" id="KW-1185">Reference proteome</keyword>
<evidence type="ECO:0000313" key="3">
    <source>
        <dbReference type="Proteomes" id="UP000037086"/>
    </source>
</evidence>
<comment type="caution">
    <text evidence="2">The sequence shown here is derived from an EMBL/GenBank/DDBJ whole genome shotgun (WGS) entry which is preliminary data.</text>
</comment>
<keyword evidence="2" id="KW-0378">Hydrolase</keyword>
<accession>A0A0L0MJK1</accession>
<dbReference type="GO" id="GO:0002949">
    <property type="term" value="P:tRNA threonylcarbamoyladenosine modification"/>
    <property type="evidence" value="ECO:0007669"/>
    <property type="project" value="InterPro"/>
</dbReference>
<dbReference type="InterPro" id="IPR043129">
    <property type="entry name" value="ATPase_NBD"/>
</dbReference>
<dbReference type="GO" id="GO:0008233">
    <property type="term" value="F:peptidase activity"/>
    <property type="evidence" value="ECO:0007669"/>
    <property type="project" value="UniProtKB-KW"/>
</dbReference>
<organism evidence="2 3">
    <name type="scientific">Candidatus Phytoplasma phoenicium</name>
    <dbReference type="NCBI Taxonomy" id="198422"/>
    <lineage>
        <taxon>Bacteria</taxon>
        <taxon>Bacillati</taxon>
        <taxon>Mycoplasmatota</taxon>
        <taxon>Mollicutes</taxon>
        <taxon>Acholeplasmatales</taxon>
        <taxon>Acholeplasmataceae</taxon>
        <taxon>Candidatus Phytoplasma</taxon>
        <taxon>16SrIX (Pigeon pea witches'-broom group)</taxon>
    </lineage>
</organism>
<protein>
    <submittedName>
        <fullName evidence="2">Putative glycoprotease, family peptidase M22</fullName>
    </submittedName>
</protein>
<name>A0A0L0MJK1_9MOLU</name>
<sequence length="192" mass="22340">MNDLKNLKYIMLDISANVQLVWLISEKCIIKEKKYIHRMNFVENMMPLIHQILTETNLTLKKLNGIIVGVGPGSYIGTRLSIVTAKILALELKIPLFYISSLLLLSSGFLEQRITPKIYARKDFFYSFSLDNNQIILSENIYQQSFLNNFPNHLILNVDTLKVSPQNILKYMHQITNPHDLVPRYYGYNFQI</sequence>
<proteinExistence type="predicted"/>
<dbReference type="Pfam" id="PF00814">
    <property type="entry name" value="TsaD"/>
    <property type="match status" value="1"/>
</dbReference>
<dbReference type="EMBL" id="JPSQ01000061">
    <property type="protein sequence ID" value="KND62523.1"/>
    <property type="molecule type" value="Genomic_DNA"/>
</dbReference>
<evidence type="ECO:0000313" key="2">
    <source>
        <dbReference type="EMBL" id="KND62523.1"/>
    </source>
</evidence>
<dbReference type="NCBIfam" id="TIGR03725">
    <property type="entry name" value="T6A_YeaZ"/>
    <property type="match status" value="1"/>
</dbReference>
<dbReference type="Gene3D" id="3.30.420.200">
    <property type="match status" value="1"/>
</dbReference>
<dbReference type="AlphaFoldDB" id="A0A0L0MJK1"/>
<dbReference type="RefSeq" id="WP_050337374.1">
    <property type="nucleotide sequence ID" value="NZ_JPSQ01000061.1"/>
</dbReference>
<gene>
    <name evidence="2" type="ORF">AlmWB_02840</name>
</gene>
<dbReference type="Gene3D" id="3.30.420.40">
    <property type="match status" value="1"/>
</dbReference>
<keyword evidence="2" id="KW-0645">Protease</keyword>
<dbReference type="InterPro" id="IPR022496">
    <property type="entry name" value="T6A_TsaB"/>
</dbReference>
<dbReference type="SUPFAM" id="SSF53067">
    <property type="entry name" value="Actin-like ATPase domain"/>
    <property type="match status" value="1"/>
</dbReference>